<evidence type="ECO:0000256" key="1">
    <source>
        <dbReference type="PROSITE-ProRule" id="PRU01251"/>
    </source>
</evidence>
<gene>
    <name evidence="3" type="ORF">OV079_04180</name>
</gene>
<sequence>MLSNELKQTINHAIADTQRRRHEYITLEHLLLALLDDASARKVLQACSADVDKMRGELEGFIEQNVERLPDEAEATVHQTIGVGRVLQRAILHVQGSGRTEVTGANLLIAIFAESEASPPTCCASTG</sequence>
<dbReference type="InterPro" id="IPR004176">
    <property type="entry name" value="Clp_R_N"/>
</dbReference>
<comment type="caution">
    <text evidence="3">The sequence shown here is derived from an EMBL/GenBank/DDBJ whole genome shotgun (WGS) entry which is preliminary data.</text>
</comment>
<keyword evidence="4" id="KW-1185">Reference proteome</keyword>
<feature type="domain" description="Clp R" evidence="2">
    <location>
        <begin position="1"/>
        <end position="127"/>
    </location>
</feature>
<dbReference type="Proteomes" id="UP001150924">
    <property type="component" value="Unassembled WGS sequence"/>
</dbReference>
<organism evidence="3 4">
    <name type="scientific">Nannocystis pusilla</name>
    <dbReference type="NCBI Taxonomy" id="889268"/>
    <lineage>
        <taxon>Bacteria</taxon>
        <taxon>Pseudomonadati</taxon>
        <taxon>Myxococcota</taxon>
        <taxon>Polyangia</taxon>
        <taxon>Nannocystales</taxon>
        <taxon>Nannocystaceae</taxon>
        <taxon>Nannocystis</taxon>
    </lineage>
</organism>
<evidence type="ECO:0000313" key="4">
    <source>
        <dbReference type="Proteomes" id="UP001150924"/>
    </source>
</evidence>
<protein>
    <recommendedName>
        <fullName evidence="2">Clp R domain-containing protein</fullName>
    </recommendedName>
</protein>
<dbReference type="InterPro" id="IPR036628">
    <property type="entry name" value="Clp_N_dom_sf"/>
</dbReference>
<dbReference type="Gene3D" id="1.10.1780.10">
    <property type="entry name" value="Clp, N-terminal domain"/>
    <property type="match status" value="1"/>
</dbReference>
<accession>A0A9X3IWG7</accession>
<dbReference type="Pfam" id="PF02861">
    <property type="entry name" value="Clp_N"/>
    <property type="match status" value="1"/>
</dbReference>
<keyword evidence="1" id="KW-0677">Repeat</keyword>
<proteinExistence type="predicted"/>
<reference evidence="3" key="1">
    <citation type="submission" date="2022-11" db="EMBL/GenBank/DDBJ databases">
        <title>Minimal conservation of predation-associated metabolite biosynthetic gene clusters underscores biosynthetic potential of Myxococcota including descriptions for ten novel species: Archangium lansinium sp. nov., Myxococcus landrumus sp. nov., Nannocystis bai.</title>
        <authorList>
            <person name="Ahearne A."/>
            <person name="Stevens C."/>
            <person name="Phillips K."/>
        </authorList>
    </citation>
    <scope>NUCLEOTIDE SEQUENCE</scope>
    <source>
        <strain evidence="3">Na p29</strain>
    </source>
</reference>
<evidence type="ECO:0000313" key="3">
    <source>
        <dbReference type="EMBL" id="MCY1004783.1"/>
    </source>
</evidence>
<dbReference type="EMBL" id="JAPNKE010000002">
    <property type="protein sequence ID" value="MCY1004783.1"/>
    <property type="molecule type" value="Genomic_DNA"/>
</dbReference>
<dbReference type="AlphaFoldDB" id="A0A9X3IWG7"/>
<dbReference type="PROSITE" id="PS51903">
    <property type="entry name" value="CLP_R"/>
    <property type="match status" value="1"/>
</dbReference>
<name>A0A9X3IWG7_9BACT</name>
<evidence type="ECO:0000259" key="2">
    <source>
        <dbReference type="PROSITE" id="PS51903"/>
    </source>
</evidence>
<dbReference type="SUPFAM" id="SSF81923">
    <property type="entry name" value="Double Clp-N motif"/>
    <property type="match status" value="1"/>
</dbReference>